<dbReference type="OrthoDB" id="8659436at2"/>
<evidence type="ECO:0000256" key="1">
    <source>
        <dbReference type="ARBA" id="ARBA00007957"/>
    </source>
</evidence>
<keyword evidence="8" id="KW-0408">Iron</keyword>
<evidence type="ECO:0000313" key="9">
    <source>
        <dbReference type="EMBL" id="EHM38798.1"/>
    </source>
</evidence>
<dbReference type="STRING" id="861450.HMPREF0080_01735"/>
<keyword evidence="4" id="KW-0805">Transcription regulation</keyword>
<keyword evidence="3 7" id="KW-0862">Zinc</keyword>
<dbReference type="Proteomes" id="UP000005481">
    <property type="component" value="Unassembled WGS sequence"/>
</dbReference>
<dbReference type="Pfam" id="PF01475">
    <property type="entry name" value="FUR"/>
    <property type="match status" value="1"/>
</dbReference>
<dbReference type="Gene3D" id="3.30.1490.190">
    <property type="match status" value="1"/>
</dbReference>
<feature type="binding site" evidence="7">
    <location>
        <position position="98"/>
    </location>
    <ligand>
        <name>Zn(2+)</name>
        <dbReference type="ChEBI" id="CHEBI:29105"/>
    </ligand>
</feature>
<feature type="binding site" evidence="7">
    <location>
        <position position="95"/>
    </location>
    <ligand>
        <name>Zn(2+)</name>
        <dbReference type="ChEBI" id="CHEBI:29105"/>
    </ligand>
</feature>
<dbReference type="Gene3D" id="1.10.10.10">
    <property type="entry name" value="Winged helix-like DNA-binding domain superfamily/Winged helix DNA-binding domain"/>
    <property type="match status" value="1"/>
</dbReference>
<dbReference type="PANTHER" id="PTHR33202:SF7">
    <property type="entry name" value="FERRIC UPTAKE REGULATION PROTEIN"/>
    <property type="match status" value="1"/>
</dbReference>
<dbReference type="InterPro" id="IPR036388">
    <property type="entry name" value="WH-like_DNA-bd_sf"/>
</dbReference>
<reference evidence="9 10" key="1">
    <citation type="submission" date="2011-08" db="EMBL/GenBank/DDBJ databases">
        <authorList>
            <person name="Weinstock G."/>
            <person name="Sodergren E."/>
            <person name="Clifton S."/>
            <person name="Fulton L."/>
            <person name="Fulton B."/>
            <person name="Courtney L."/>
            <person name="Fronick C."/>
            <person name="Harrison M."/>
            <person name="Strong C."/>
            <person name="Farmer C."/>
            <person name="Delahaunty K."/>
            <person name="Markovic C."/>
            <person name="Hall O."/>
            <person name="Minx P."/>
            <person name="Tomlinson C."/>
            <person name="Mitreva M."/>
            <person name="Hou S."/>
            <person name="Chen J."/>
            <person name="Wollam A."/>
            <person name="Pepin K.H."/>
            <person name="Johnson M."/>
            <person name="Bhonagiri V."/>
            <person name="Zhang X."/>
            <person name="Suruliraj S."/>
            <person name="Warren W."/>
            <person name="Chinwalla A."/>
            <person name="Mardis E.R."/>
            <person name="Wilson R.K."/>
        </authorList>
    </citation>
    <scope>NUCLEOTIDE SEQUENCE [LARGE SCALE GENOMIC DNA]</scope>
    <source>
        <strain evidence="9 10">F0357</strain>
    </source>
</reference>
<proteinExistence type="inferred from homology"/>
<dbReference type="InterPro" id="IPR043135">
    <property type="entry name" value="Fur_C"/>
</dbReference>
<comment type="caution">
    <text evidence="9">The sequence shown here is derived from an EMBL/GenBank/DDBJ whole genome shotgun (WGS) entry which is preliminary data.</text>
</comment>
<keyword evidence="7" id="KW-0479">Metal-binding</keyword>
<gene>
    <name evidence="9" type="ORF">HMPREF0080_01735</name>
</gene>
<evidence type="ECO:0000256" key="8">
    <source>
        <dbReference type="PIRSR" id="PIRSR602481-2"/>
    </source>
</evidence>
<dbReference type="GO" id="GO:1900376">
    <property type="term" value="P:regulation of secondary metabolite biosynthetic process"/>
    <property type="evidence" value="ECO:0007669"/>
    <property type="project" value="TreeGrafter"/>
</dbReference>
<organism evidence="9 10">
    <name type="scientific">Anaeroglobus geminatus F0357</name>
    <dbReference type="NCBI Taxonomy" id="861450"/>
    <lineage>
        <taxon>Bacteria</taxon>
        <taxon>Bacillati</taxon>
        <taxon>Bacillota</taxon>
        <taxon>Negativicutes</taxon>
        <taxon>Veillonellales</taxon>
        <taxon>Veillonellaceae</taxon>
        <taxon>Anaeroglobus</taxon>
    </lineage>
</organism>
<protein>
    <submittedName>
        <fullName evidence="9">Putative Ferric uptake regulation protein</fullName>
    </submittedName>
</protein>
<feature type="binding site" evidence="7">
    <location>
        <position position="135"/>
    </location>
    <ligand>
        <name>Zn(2+)</name>
        <dbReference type="ChEBI" id="CHEBI:29105"/>
    </ligand>
</feature>
<keyword evidence="2" id="KW-0678">Repressor</keyword>
<evidence type="ECO:0000256" key="3">
    <source>
        <dbReference type="ARBA" id="ARBA00022833"/>
    </source>
</evidence>
<evidence type="ECO:0000256" key="5">
    <source>
        <dbReference type="ARBA" id="ARBA00023125"/>
    </source>
</evidence>
<sequence>MVCEDRSELLHQYGLKSTKPRNAVLHVLVGQNGALTAEEIYQALLRAGTSVNFSTVYRVLELFAAKGLVRKNFFPDLRSYGFSLMSVGHTHHLICMRCHKKIDISHCPLGDFEAVVAADTGFEIKGHNLELYGYCEKCRHETGGYISAEKK</sequence>
<evidence type="ECO:0000256" key="6">
    <source>
        <dbReference type="ARBA" id="ARBA00023163"/>
    </source>
</evidence>
<feature type="binding site" evidence="7">
    <location>
        <position position="138"/>
    </location>
    <ligand>
        <name>Zn(2+)</name>
        <dbReference type="ChEBI" id="CHEBI:29105"/>
    </ligand>
</feature>
<comment type="cofactor">
    <cofactor evidence="7">
        <name>Zn(2+)</name>
        <dbReference type="ChEBI" id="CHEBI:29105"/>
    </cofactor>
    <text evidence="7">Binds 1 zinc ion per subunit.</text>
</comment>
<dbReference type="AlphaFoldDB" id="G9YJ90"/>
<dbReference type="EMBL" id="AGCJ01000075">
    <property type="protein sequence ID" value="EHM38798.1"/>
    <property type="molecule type" value="Genomic_DNA"/>
</dbReference>
<dbReference type="InterPro" id="IPR036390">
    <property type="entry name" value="WH_DNA-bd_sf"/>
</dbReference>
<evidence type="ECO:0000313" key="10">
    <source>
        <dbReference type="Proteomes" id="UP000005481"/>
    </source>
</evidence>
<evidence type="ECO:0000256" key="7">
    <source>
        <dbReference type="PIRSR" id="PIRSR602481-1"/>
    </source>
</evidence>
<comment type="similarity">
    <text evidence="1">Belongs to the Fur family.</text>
</comment>
<dbReference type="PANTHER" id="PTHR33202">
    <property type="entry name" value="ZINC UPTAKE REGULATION PROTEIN"/>
    <property type="match status" value="1"/>
</dbReference>
<keyword evidence="10" id="KW-1185">Reference proteome</keyword>
<evidence type="ECO:0000256" key="4">
    <source>
        <dbReference type="ARBA" id="ARBA00023015"/>
    </source>
</evidence>
<name>G9YJ90_9FIRM</name>
<dbReference type="RefSeq" id="WP_006790704.1">
    <property type="nucleotide sequence ID" value="NZ_JH417605.1"/>
</dbReference>
<evidence type="ECO:0000256" key="2">
    <source>
        <dbReference type="ARBA" id="ARBA00022491"/>
    </source>
</evidence>
<dbReference type="GO" id="GO:0000976">
    <property type="term" value="F:transcription cis-regulatory region binding"/>
    <property type="evidence" value="ECO:0007669"/>
    <property type="project" value="TreeGrafter"/>
</dbReference>
<feature type="binding site" evidence="8">
    <location>
        <position position="127"/>
    </location>
    <ligand>
        <name>Fe cation</name>
        <dbReference type="ChEBI" id="CHEBI:24875"/>
    </ligand>
</feature>
<feature type="binding site" evidence="8">
    <location>
        <position position="89"/>
    </location>
    <ligand>
        <name>Fe cation</name>
        <dbReference type="ChEBI" id="CHEBI:24875"/>
    </ligand>
</feature>
<dbReference type="GO" id="GO:0008270">
    <property type="term" value="F:zinc ion binding"/>
    <property type="evidence" value="ECO:0007669"/>
    <property type="project" value="TreeGrafter"/>
</dbReference>
<dbReference type="CDD" id="cd07153">
    <property type="entry name" value="Fur_like"/>
    <property type="match status" value="1"/>
</dbReference>
<dbReference type="eggNOG" id="COG0735">
    <property type="taxonomic scope" value="Bacteria"/>
</dbReference>
<dbReference type="GO" id="GO:0003700">
    <property type="term" value="F:DNA-binding transcription factor activity"/>
    <property type="evidence" value="ECO:0007669"/>
    <property type="project" value="InterPro"/>
</dbReference>
<accession>G9YJ90</accession>
<dbReference type="PATRIC" id="fig|861450.3.peg.1606"/>
<dbReference type="SUPFAM" id="SSF46785">
    <property type="entry name" value="Winged helix' DNA-binding domain"/>
    <property type="match status" value="1"/>
</dbReference>
<comment type="cofactor">
    <cofactor evidence="8">
        <name>Mn(2+)</name>
        <dbReference type="ChEBI" id="CHEBI:29035"/>
    </cofactor>
    <cofactor evidence="8">
        <name>Fe(2+)</name>
        <dbReference type="ChEBI" id="CHEBI:29033"/>
    </cofactor>
    <text evidence="8">Binds 1 Mn(2+) or Fe(2+) ion per subunit.</text>
</comment>
<keyword evidence="5" id="KW-0238">DNA-binding</keyword>
<dbReference type="InterPro" id="IPR002481">
    <property type="entry name" value="FUR"/>
</dbReference>
<dbReference type="HOGENOM" id="CLU_096072_5_0_9"/>
<keyword evidence="6" id="KW-0804">Transcription</keyword>
<dbReference type="GO" id="GO:0045892">
    <property type="term" value="P:negative regulation of DNA-templated transcription"/>
    <property type="evidence" value="ECO:0007669"/>
    <property type="project" value="TreeGrafter"/>
</dbReference>